<gene>
    <name evidence="1" type="ORF">DSOL_4989</name>
</gene>
<evidence type="ECO:0008006" key="3">
    <source>
        <dbReference type="Google" id="ProtNLM"/>
    </source>
</evidence>
<reference evidence="1 2" key="1">
    <citation type="submission" date="2016-09" db="EMBL/GenBank/DDBJ databases">
        <title>Complete genome of Desulfosporosinus sp. OL.</title>
        <authorList>
            <person name="Mardanov A."/>
            <person name="Beletsky A."/>
            <person name="Panova A."/>
            <person name="Karnachuk O."/>
            <person name="Ravin N."/>
        </authorList>
    </citation>
    <scope>NUCLEOTIDE SEQUENCE [LARGE SCALE GENOMIC DNA]</scope>
    <source>
        <strain evidence="1 2">OL</strain>
    </source>
</reference>
<proteinExistence type="predicted"/>
<dbReference type="Gene3D" id="1.10.246.150">
    <property type="match status" value="1"/>
</dbReference>
<accession>A0A1Q8QGL0</accession>
<name>A0A1Q8QGL0_9FIRM</name>
<dbReference type="OrthoDB" id="2611623at2"/>
<sequence>MGLMKLLLGIQTTDTSQDTLLNHFLSKATEIILGYCNIDVLPVELDNVVAEYATYLYKNRDAEGLLKKTEGERSIAYEGAIPETIKLALPKPRIRVVG</sequence>
<evidence type="ECO:0000313" key="1">
    <source>
        <dbReference type="EMBL" id="OLN26455.1"/>
    </source>
</evidence>
<dbReference type="STRING" id="1888891.DSOL_4989"/>
<keyword evidence="2" id="KW-1185">Reference proteome</keyword>
<dbReference type="Proteomes" id="UP000186102">
    <property type="component" value="Unassembled WGS sequence"/>
</dbReference>
<dbReference type="InterPro" id="IPR021146">
    <property type="entry name" value="Phage_gp6-like_head-tail"/>
</dbReference>
<protein>
    <recommendedName>
        <fullName evidence="3">Phage gp6-like head-tail connector protein</fullName>
    </recommendedName>
</protein>
<dbReference type="AlphaFoldDB" id="A0A1Q8QGL0"/>
<dbReference type="RefSeq" id="WP_075367241.1">
    <property type="nucleotide sequence ID" value="NZ_MLBF01000077.1"/>
</dbReference>
<dbReference type="Pfam" id="PF05135">
    <property type="entry name" value="Phage_connect_1"/>
    <property type="match status" value="1"/>
</dbReference>
<evidence type="ECO:0000313" key="2">
    <source>
        <dbReference type="Proteomes" id="UP000186102"/>
    </source>
</evidence>
<dbReference type="EMBL" id="MLBF01000077">
    <property type="protein sequence ID" value="OLN26455.1"/>
    <property type="molecule type" value="Genomic_DNA"/>
</dbReference>
<comment type="caution">
    <text evidence="1">The sequence shown here is derived from an EMBL/GenBank/DDBJ whole genome shotgun (WGS) entry which is preliminary data.</text>
</comment>
<organism evidence="1 2">
    <name type="scientific">Desulfosporosinus metallidurans</name>
    <dbReference type="NCBI Taxonomy" id="1888891"/>
    <lineage>
        <taxon>Bacteria</taxon>
        <taxon>Bacillati</taxon>
        <taxon>Bacillota</taxon>
        <taxon>Clostridia</taxon>
        <taxon>Eubacteriales</taxon>
        <taxon>Desulfitobacteriaceae</taxon>
        <taxon>Desulfosporosinus</taxon>
    </lineage>
</organism>
<dbReference type="InterPro" id="IPR053746">
    <property type="entry name" value="Viral_HT_Connector_Assembly"/>
</dbReference>